<dbReference type="EMBL" id="PXOA01000279">
    <property type="protein sequence ID" value="RFU77465.1"/>
    <property type="molecule type" value="Genomic_DNA"/>
</dbReference>
<gene>
    <name evidence="1" type="ORF">TARUN_4768</name>
</gene>
<dbReference type="Proteomes" id="UP000266272">
    <property type="component" value="Unassembled WGS sequence"/>
</dbReference>
<evidence type="ECO:0000313" key="1">
    <source>
        <dbReference type="EMBL" id="RFU77465.1"/>
    </source>
</evidence>
<dbReference type="STRING" id="490622.A0A395NN06"/>
<sequence>MYNDPAKAETDEQRHIESKFSKMESQASIIFQRIIKSHKSGDPAVSLTRIERDLIRKFLFLLKYRGSGFHQRFYHDNPEDYCSNDRELLLDYMRERGFATPRDVWFHNIEMIIDLKMDPQREWADELPKKMFPDDAFWFIMHVDGYYMAICTPSNPKDEFILTDNCYNVFEGPNTFIRDKATGQVSPGNHAGFHEFAPISPRLLIVLRCLALPNPEEDHDPEVSQMRHDSYWSAFQNVNEPGLKSMLDDLPIKKGRNSYSEIINGAVRPVAGYDGKYRPGDKFHFSYYPIKTRHVQTINGIFLDNAYENSIIAFQTEHGFLNLLESYISGPCVSHKIVGGEDSYRRYRFLRELEALAKSLGSQKSLVWRRMNVPKAVTSQTFKNKQLEYRRVTSQKLTKGATNDSVATFLELYSKLGKKRAYN</sequence>
<keyword evidence="2" id="KW-1185">Reference proteome</keyword>
<reference evidence="1 2" key="1">
    <citation type="journal article" date="2018" name="PLoS Pathog.">
        <title>Evolution of structural diversity of trichothecenes, a family of toxins produced by plant pathogenic and entomopathogenic fungi.</title>
        <authorList>
            <person name="Proctor R.H."/>
            <person name="McCormick S.P."/>
            <person name="Kim H.S."/>
            <person name="Cardoza R.E."/>
            <person name="Stanley A.M."/>
            <person name="Lindo L."/>
            <person name="Kelly A."/>
            <person name="Brown D.W."/>
            <person name="Lee T."/>
            <person name="Vaughan M.M."/>
            <person name="Alexander N.J."/>
            <person name="Busman M."/>
            <person name="Gutierrez S."/>
        </authorList>
    </citation>
    <scope>NUCLEOTIDE SEQUENCE [LARGE SCALE GENOMIC DNA]</scope>
    <source>
        <strain evidence="1 2">IBT 40837</strain>
    </source>
</reference>
<name>A0A395NN06_TRIAR</name>
<proteinExistence type="predicted"/>
<dbReference type="AlphaFoldDB" id="A0A395NN06"/>
<organism evidence="1 2">
    <name type="scientific">Trichoderma arundinaceum</name>
    <dbReference type="NCBI Taxonomy" id="490622"/>
    <lineage>
        <taxon>Eukaryota</taxon>
        <taxon>Fungi</taxon>
        <taxon>Dikarya</taxon>
        <taxon>Ascomycota</taxon>
        <taxon>Pezizomycotina</taxon>
        <taxon>Sordariomycetes</taxon>
        <taxon>Hypocreomycetidae</taxon>
        <taxon>Hypocreales</taxon>
        <taxon>Hypocreaceae</taxon>
        <taxon>Trichoderma</taxon>
    </lineage>
</organism>
<protein>
    <submittedName>
        <fullName evidence="1">Uncharacterized protein</fullName>
    </submittedName>
</protein>
<comment type="caution">
    <text evidence="1">The sequence shown here is derived from an EMBL/GenBank/DDBJ whole genome shotgun (WGS) entry which is preliminary data.</text>
</comment>
<dbReference type="Pfam" id="PF14022">
    <property type="entry name" value="DUF4238"/>
    <property type="match status" value="1"/>
</dbReference>
<evidence type="ECO:0000313" key="2">
    <source>
        <dbReference type="Proteomes" id="UP000266272"/>
    </source>
</evidence>
<dbReference type="InterPro" id="IPR025332">
    <property type="entry name" value="DUF4238"/>
</dbReference>
<dbReference type="OrthoDB" id="5340163at2759"/>
<accession>A0A395NN06</accession>